<dbReference type="InterPro" id="IPR029058">
    <property type="entry name" value="AB_hydrolase_fold"/>
</dbReference>
<evidence type="ECO:0000256" key="4">
    <source>
        <dbReference type="ARBA" id="ARBA00022525"/>
    </source>
</evidence>
<evidence type="ECO:0000256" key="9">
    <source>
        <dbReference type="ARBA" id="ARBA00026105"/>
    </source>
</evidence>
<dbReference type="GO" id="GO:0005975">
    <property type="term" value="P:carbohydrate metabolic process"/>
    <property type="evidence" value="ECO:0007669"/>
    <property type="project" value="InterPro"/>
</dbReference>
<evidence type="ECO:0000256" key="11">
    <source>
        <dbReference type="SAM" id="SignalP"/>
    </source>
</evidence>
<evidence type="ECO:0000256" key="5">
    <source>
        <dbReference type="ARBA" id="ARBA00022729"/>
    </source>
</evidence>
<dbReference type="Gene3D" id="3.40.50.1820">
    <property type="entry name" value="alpha/beta hydrolase"/>
    <property type="match status" value="1"/>
</dbReference>
<dbReference type="Pfam" id="PF22244">
    <property type="entry name" value="GCE_fung"/>
    <property type="match status" value="1"/>
</dbReference>
<feature type="region of interest" description="Disordered" evidence="10">
    <location>
        <begin position="401"/>
        <end position="434"/>
    </location>
</feature>
<proteinExistence type="inferred from homology"/>
<evidence type="ECO:0000256" key="1">
    <source>
        <dbReference type="ARBA" id="ARBA00004613"/>
    </source>
</evidence>
<keyword evidence="3" id="KW-0719">Serine esterase</keyword>
<keyword evidence="4" id="KW-0964">Secreted</keyword>
<dbReference type="EMBL" id="JARJLG010000169">
    <property type="protein sequence ID" value="KAJ7733264.1"/>
    <property type="molecule type" value="Genomic_DNA"/>
</dbReference>
<comment type="subcellular location">
    <subcellularLocation>
        <location evidence="1">Secreted</location>
    </subcellularLocation>
</comment>
<dbReference type="InterPro" id="IPR054579">
    <property type="entry name" value="GCE-like_dom"/>
</dbReference>
<sequence>MFPAYSLFLLVAYMVVPAAWAQTCPTTPSLTSYLSTSLPDPFTFADGSTKVLTLDDWACRRAEISTLLQNDELGTMPADPQSVAASFSGDTLTITVTDGGKSITFAPTITYPSMGTAPFPAIIGMGGISIPSPAGVAIINFDNEGMANQDSNPASRGVGLFFNLYGSSASAGAMMAWAWAVRRIMDALEQTPAARINTARVGVSGCSRDGKGAVVAGAFEPRIVLTIPQESGSGGTDSWRISDSLLANGTDTQTASEIIQENVWFSTNFNQFATTSVNKLPFDHHMLIGMVAPRGFFAIDNIGYDWLGPFSSYGALVSGRTIWQSMGVADAMGYSQSSNHSHCVFPTGTAQQMQLNAFIDRFLLGQAVNTSGITTTAGNYVFPMPNAEWAPWSVPALTNGTSTTTASSTSSTSTISSTTTVSTTTPPVSTPTGVSQHWEQCGGIGWSGATTCVSPFTCTVLNSYYSQCL</sequence>
<dbReference type="PROSITE" id="PS51164">
    <property type="entry name" value="CBM1_2"/>
    <property type="match status" value="1"/>
</dbReference>
<evidence type="ECO:0000256" key="8">
    <source>
        <dbReference type="ARBA" id="ARBA00024511"/>
    </source>
</evidence>
<dbReference type="InterPro" id="IPR000254">
    <property type="entry name" value="CBD"/>
</dbReference>
<dbReference type="AlphaFoldDB" id="A0AAD7I1W8"/>
<gene>
    <name evidence="13" type="ORF">DFH07DRAFT_137955</name>
</gene>
<evidence type="ECO:0000256" key="6">
    <source>
        <dbReference type="ARBA" id="ARBA00022801"/>
    </source>
</evidence>
<dbReference type="PROSITE" id="PS00562">
    <property type="entry name" value="CBM1_1"/>
    <property type="match status" value="1"/>
</dbReference>
<comment type="caution">
    <text evidence="13">The sequence shown here is derived from an EMBL/GenBank/DDBJ whole genome shotgun (WGS) entry which is preliminary data.</text>
</comment>
<evidence type="ECO:0000256" key="3">
    <source>
        <dbReference type="ARBA" id="ARBA00022487"/>
    </source>
</evidence>
<evidence type="ECO:0000256" key="7">
    <source>
        <dbReference type="ARBA" id="ARBA00023185"/>
    </source>
</evidence>
<evidence type="ECO:0000256" key="2">
    <source>
        <dbReference type="ARBA" id="ARBA00010092"/>
    </source>
</evidence>
<keyword evidence="6" id="KW-0378">Hydrolase</keyword>
<dbReference type="SMART" id="SM00236">
    <property type="entry name" value="fCBD"/>
    <property type="match status" value="1"/>
</dbReference>
<reference evidence="13" key="1">
    <citation type="submission" date="2023-03" db="EMBL/GenBank/DDBJ databases">
        <title>Massive genome expansion in bonnet fungi (Mycena s.s.) driven by repeated elements and novel gene families across ecological guilds.</title>
        <authorList>
            <consortium name="Lawrence Berkeley National Laboratory"/>
            <person name="Harder C.B."/>
            <person name="Miyauchi S."/>
            <person name="Viragh M."/>
            <person name="Kuo A."/>
            <person name="Thoen E."/>
            <person name="Andreopoulos B."/>
            <person name="Lu D."/>
            <person name="Skrede I."/>
            <person name="Drula E."/>
            <person name="Henrissat B."/>
            <person name="Morin E."/>
            <person name="Kohler A."/>
            <person name="Barry K."/>
            <person name="LaButti K."/>
            <person name="Morin E."/>
            <person name="Salamov A."/>
            <person name="Lipzen A."/>
            <person name="Mereny Z."/>
            <person name="Hegedus B."/>
            <person name="Baldrian P."/>
            <person name="Stursova M."/>
            <person name="Weitz H."/>
            <person name="Taylor A."/>
            <person name="Grigoriev I.V."/>
            <person name="Nagy L.G."/>
            <person name="Martin F."/>
            <person name="Kauserud H."/>
        </authorList>
    </citation>
    <scope>NUCLEOTIDE SEQUENCE</scope>
    <source>
        <strain evidence="13">CBHHK188m</strain>
    </source>
</reference>
<name>A0AAD7I1W8_9AGAR</name>
<dbReference type="InterPro" id="IPR035971">
    <property type="entry name" value="CBD_sf"/>
</dbReference>
<accession>A0AAD7I1W8</accession>
<dbReference type="GO" id="GO:0052689">
    <property type="term" value="F:carboxylic ester hydrolase activity"/>
    <property type="evidence" value="ECO:0007669"/>
    <property type="project" value="UniProtKB-KW"/>
</dbReference>
<dbReference type="GO" id="GO:0046274">
    <property type="term" value="P:lignin catabolic process"/>
    <property type="evidence" value="ECO:0007669"/>
    <property type="project" value="UniProtKB-KW"/>
</dbReference>
<comment type="similarity">
    <text evidence="2">Belongs to the carbohydrate esterase 15 (CE15) family.</text>
</comment>
<organism evidence="13 14">
    <name type="scientific">Mycena maculata</name>
    <dbReference type="NCBI Taxonomy" id="230809"/>
    <lineage>
        <taxon>Eukaryota</taxon>
        <taxon>Fungi</taxon>
        <taxon>Dikarya</taxon>
        <taxon>Basidiomycota</taxon>
        <taxon>Agaricomycotina</taxon>
        <taxon>Agaricomycetes</taxon>
        <taxon>Agaricomycetidae</taxon>
        <taxon>Agaricales</taxon>
        <taxon>Marasmiineae</taxon>
        <taxon>Mycenaceae</taxon>
        <taxon>Mycena</taxon>
    </lineage>
</organism>
<evidence type="ECO:0000313" key="13">
    <source>
        <dbReference type="EMBL" id="KAJ7733264.1"/>
    </source>
</evidence>
<dbReference type="SUPFAM" id="SSF57180">
    <property type="entry name" value="Cellulose-binding domain"/>
    <property type="match status" value="1"/>
</dbReference>
<protein>
    <recommendedName>
        <fullName evidence="9">(4-O-methyl)-D-glucuronate--lignin esterase</fullName>
        <ecNumber evidence="9">3.1.1.117</ecNumber>
    </recommendedName>
</protein>
<evidence type="ECO:0000259" key="12">
    <source>
        <dbReference type="PROSITE" id="PS51164"/>
    </source>
</evidence>
<feature type="domain" description="CBM1" evidence="12">
    <location>
        <begin position="433"/>
        <end position="469"/>
    </location>
</feature>
<evidence type="ECO:0000313" key="14">
    <source>
        <dbReference type="Proteomes" id="UP001215280"/>
    </source>
</evidence>
<dbReference type="SUPFAM" id="SSF53474">
    <property type="entry name" value="alpha/beta-Hydrolases"/>
    <property type="match status" value="1"/>
</dbReference>
<dbReference type="Proteomes" id="UP001215280">
    <property type="component" value="Unassembled WGS sequence"/>
</dbReference>
<keyword evidence="5 11" id="KW-0732">Signal</keyword>
<dbReference type="GO" id="GO:0030248">
    <property type="term" value="F:cellulose binding"/>
    <property type="evidence" value="ECO:0007669"/>
    <property type="project" value="InterPro"/>
</dbReference>
<feature type="signal peptide" evidence="11">
    <location>
        <begin position="1"/>
        <end position="21"/>
    </location>
</feature>
<keyword evidence="14" id="KW-1185">Reference proteome</keyword>
<comment type="catalytic activity">
    <reaction evidence="8">
        <text>a 4-O-methyl-alpha-D-glucuronosyl ester derivative + H2O = 4-O-methyl-alpha-D-glucuronate derivative + an alcohol + H(+)</text>
        <dbReference type="Rhea" id="RHEA:67452"/>
        <dbReference type="ChEBI" id="CHEBI:15377"/>
        <dbReference type="ChEBI" id="CHEBI:15378"/>
        <dbReference type="ChEBI" id="CHEBI:30879"/>
        <dbReference type="ChEBI" id="CHEBI:171667"/>
        <dbReference type="ChEBI" id="CHEBI:171668"/>
        <dbReference type="EC" id="3.1.1.117"/>
    </reaction>
    <physiologicalReaction direction="left-to-right" evidence="8">
        <dbReference type="Rhea" id="RHEA:67453"/>
    </physiologicalReaction>
</comment>
<evidence type="ECO:0000256" key="10">
    <source>
        <dbReference type="SAM" id="MobiDB-lite"/>
    </source>
</evidence>
<dbReference type="Pfam" id="PF00734">
    <property type="entry name" value="CBM_1"/>
    <property type="match status" value="1"/>
</dbReference>
<dbReference type="EC" id="3.1.1.117" evidence="9"/>
<keyword evidence="7" id="KW-0439">Lignin degradation</keyword>
<dbReference type="GO" id="GO:0005576">
    <property type="term" value="C:extracellular region"/>
    <property type="evidence" value="ECO:0007669"/>
    <property type="project" value="UniProtKB-SubCell"/>
</dbReference>
<feature type="chain" id="PRO_5042047004" description="(4-O-methyl)-D-glucuronate--lignin esterase" evidence="11">
    <location>
        <begin position="22"/>
        <end position="469"/>
    </location>
</feature>